<dbReference type="HOGENOM" id="CLU_004986_1_0_5"/>
<dbReference type="GO" id="GO:0008168">
    <property type="term" value="F:methyltransferase activity"/>
    <property type="evidence" value="ECO:0007669"/>
    <property type="project" value="UniProtKB-KW"/>
</dbReference>
<sequence>MTYLAPVAPPVPVPSRNPAPAILAVAEALQPDLAKGFQIDALRLRLEMEHAFGGSDADGAWDWKLAYEAGEVALVLFLRKFGRALLARAGSPAALLPILAKVAGLLPTHTRRSEKMERFQQFSTPLPMGLAAMAAAQIKPRYLVLEPSAGTGLLAILAEIAGGSLILNELADTRADLLRRLFPGRPVTTFDAAQIDDHLDADLRPSVILMNPPFSAVANVAGRTTEATARHLRSALARLAPGGRLIAITGAGFAPDAPAWAETFTRLTETAHLVFTGAVSGAAFAKHGTSFETRLSVFDKCRCGEAGGITADLTRAPSPDIATLLSQISAGVPPRLALDPDIAAANRPTSSFPGNPARATRSGISPSRVTPAAQPHQSSAQIEAEDLAYTLRDATEEANTARLSDAIYETFRLQAIDIPGAEPHPTKLVQSAAMASVAPPKPTYRPKLPGGVLRDGLLSDAQLETVIYAGEAHGAYLAGSWCVDETGDMVSAAPDDAADAVRFRRGFFLGDGTGAGKGRQSAGIVLDNWAQGRRKALWISKSDKLLEDAQRDWSALGQERLLVTPLSRFAQGKDIPLTEGILFTTYATLRSEERGARKSRVDQIVDWLGADFDGVILFDESHAMANAAGSKGERGDVTASQQGRAGLRLQHKLPNARVVYVSATGATSVHNLAYAQRLGLWGGEDFPFSTRAEFVQAIEAGGVAAMEVLARDLRSLGLYTARSLSYDGVEYEMLEHALTPEQRGIYDAYALAFGVIHRNLSAALEAANITGESGGTLNRQAKSAARSAFESAKQRFFGHLLTSMKTPTLIAAIDADLAAGHAAVIQIVSTGEALMERRLSEIPTDEWNDVRVDITPREACLDYLAHSFPVQLYEPFTDSEGNLSSRPVTRDGQPVECREAVRRRDALIEHLASLPPVPGALDQIVQRFGTDLVAEVTGRSRRIVREGEGSAARLVVESRAGSANLTETAAFMDDQKRILIFSDAGGTGRSYHADLGARNQRLRVHYLLEPGWKADAAIQGLGRTNRTNQAQPPLFRPVATDVKAEKRFLSTIARRLDTLGAITRGQRQTGGQGLFRPEDNLESPYARDALRQLYRRIYRGDVADCSLGAFEDATGLILTDDNGLKDDLPLITTFLNRLLALTIDMQAVLFSAFEELLDQRIEGAIAAGVYDLGLETLRAESFRVTDARVIYTHPGSGAETQLLTIAEKRRNTPTSLADALDWLDDPKARLLVNSRSGRAAVQVPATSLMLDDGTIEPRLRLIRPLDASTVPAKIMEDTHWLEADRAAFVTAWTVELAEVPEFSESTLHIVAGLLLPIWKQLPQDETRVYRLQTDDGQRIIGRRVSPSWVATTLAADAPQLTAPQVHALVLEGKTVVRLAEGMELHRSRVMGVNRIELSGFTEAAKDRLKADGFFSEIISWKLRLFCPTDASGVKVLDRLLARCYVTGLHARGGC</sequence>
<dbReference type="SUPFAM" id="SSF53335">
    <property type="entry name" value="S-adenosyl-L-methionine-dependent methyltransferases"/>
    <property type="match status" value="1"/>
</dbReference>
<dbReference type="CDD" id="cd02440">
    <property type="entry name" value="AdoMet_MTases"/>
    <property type="match status" value="1"/>
</dbReference>
<dbReference type="InterPro" id="IPR039187">
    <property type="entry name" value="SNO_AAA"/>
</dbReference>
<dbReference type="PANTHER" id="PTHR12706:SF30">
    <property type="entry name" value="PROTEIN STRAWBERRY NOTCH-RELATED"/>
    <property type="match status" value="1"/>
</dbReference>
<dbReference type="PATRIC" id="fig|1288298.3.peg.4193"/>
<comment type="caution">
    <text evidence="5">The sequence shown here is derived from an EMBL/GenBank/DDBJ whole genome shotgun (WGS) entry which is preliminary data.</text>
</comment>
<dbReference type="InterPro" id="IPR026741">
    <property type="entry name" value="SNO"/>
</dbReference>
<evidence type="ECO:0000313" key="5">
    <source>
        <dbReference type="EMBL" id="KGM85864.1"/>
    </source>
</evidence>
<reference evidence="5 6" key="1">
    <citation type="submission" date="2013-01" db="EMBL/GenBank/DDBJ databases">
        <authorList>
            <person name="Fiebig A."/>
            <person name="Goeker M."/>
            <person name="Klenk H.-P.P."/>
        </authorList>
    </citation>
    <scope>NUCLEOTIDE SEQUENCE [LARGE SCALE GENOMIC DNA]</scope>
    <source>
        <strain evidence="5 6">DSM 17069</strain>
    </source>
</reference>
<feature type="domain" description="Strawberry notch helicase C" evidence="3">
    <location>
        <begin position="920"/>
        <end position="1176"/>
    </location>
</feature>
<dbReference type="Proteomes" id="UP000030021">
    <property type="component" value="Unassembled WGS sequence"/>
</dbReference>
<keyword evidence="5" id="KW-0489">Methyltransferase</keyword>
<name>A0A0A0HGS6_9RHOB</name>
<organism evidence="5 6">
    <name type="scientific">Roseovarius mucosus DSM 17069</name>
    <dbReference type="NCBI Taxonomy" id="1288298"/>
    <lineage>
        <taxon>Bacteria</taxon>
        <taxon>Pseudomonadati</taxon>
        <taxon>Pseudomonadota</taxon>
        <taxon>Alphaproteobacteria</taxon>
        <taxon>Rhodobacterales</taxon>
        <taxon>Roseobacteraceae</taxon>
        <taxon>Roseovarius</taxon>
    </lineage>
</organism>
<comment type="similarity">
    <text evidence="1">Belongs to the SBNO family.</text>
</comment>
<dbReference type="Gene3D" id="3.40.50.300">
    <property type="entry name" value="P-loop containing nucleotide triphosphate hydrolases"/>
    <property type="match status" value="1"/>
</dbReference>
<evidence type="ECO:0000259" key="3">
    <source>
        <dbReference type="Pfam" id="PF13871"/>
    </source>
</evidence>
<feature type="region of interest" description="Disordered" evidence="2">
    <location>
        <begin position="346"/>
        <end position="380"/>
    </location>
</feature>
<dbReference type="PANTHER" id="PTHR12706">
    <property type="entry name" value="STRAWBERRY NOTCH-RELATED"/>
    <property type="match status" value="1"/>
</dbReference>
<dbReference type="RefSeq" id="WP_037275693.1">
    <property type="nucleotide sequence ID" value="NZ_KN293990.1"/>
</dbReference>
<dbReference type="OrthoDB" id="270332at2"/>
<accession>A0A0A0HGS6</accession>
<evidence type="ECO:0000256" key="1">
    <source>
        <dbReference type="ARBA" id="ARBA00006992"/>
    </source>
</evidence>
<proteinExistence type="inferred from homology"/>
<protein>
    <submittedName>
        <fullName evidence="5">Phospholipid N-methyltransferase</fullName>
    </submittedName>
</protein>
<dbReference type="GO" id="GO:0006355">
    <property type="term" value="P:regulation of DNA-templated transcription"/>
    <property type="evidence" value="ECO:0007669"/>
    <property type="project" value="InterPro"/>
</dbReference>
<dbReference type="SUPFAM" id="SSF52540">
    <property type="entry name" value="P-loop containing nucleoside triphosphate hydrolases"/>
    <property type="match status" value="1"/>
</dbReference>
<dbReference type="eggNOG" id="COG0553">
    <property type="taxonomic scope" value="Bacteria"/>
</dbReference>
<gene>
    <name evidence="5" type="ORF">rosmuc_04200</name>
</gene>
<evidence type="ECO:0000313" key="6">
    <source>
        <dbReference type="Proteomes" id="UP000030021"/>
    </source>
</evidence>
<dbReference type="Gene3D" id="3.40.50.150">
    <property type="entry name" value="Vaccinia Virus protein VP39"/>
    <property type="match status" value="1"/>
</dbReference>
<dbReference type="GO" id="GO:0032259">
    <property type="term" value="P:methylation"/>
    <property type="evidence" value="ECO:0007669"/>
    <property type="project" value="UniProtKB-KW"/>
</dbReference>
<feature type="domain" description="Strawberry notch AAA" evidence="4">
    <location>
        <begin position="423"/>
        <end position="748"/>
    </location>
</feature>
<evidence type="ECO:0000259" key="4">
    <source>
        <dbReference type="Pfam" id="PF13872"/>
    </source>
</evidence>
<keyword evidence="5" id="KW-0808">Transferase</keyword>
<dbReference type="Pfam" id="PF13872">
    <property type="entry name" value="AAA_34"/>
    <property type="match status" value="1"/>
</dbReference>
<dbReference type="InterPro" id="IPR026937">
    <property type="entry name" value="SBNO_Helicase_C_dom"/>
</dbReference>
<dbReference type="EMBL" id="AONH01000026">
    <property type="protein sequence ID" value="KGM85864.1"/>
    <property type="molecule type" value="Genomic_DNA"/>
</dbReference>
<dbReference type="InterPro" id="IPR027417">
    <property type="entry name" value="P-loop_NTPase"/>
</dbReference>
<dbReference type="Pfam" id="PF13871">
    <property type="entry name" value="Helicase_C_4"/>
    <property type="match status" value="1"/>
</dbReference>
<dbReference type="InterPro" id="IPR029063">
    <property type="entry name" value="SAM-dependent_MTases_sf"/>
</dbReference>
<evidence type="ECO:0000256" key="2">
    <source>
        <dbReference type="SAM" id="MobiDB-lite"/>
    </source>
</evidence>